<evidence type="ECO:0000256" key="5">
    <source>
        <dbReference type="ARBA" id="ARBA00022989"/>
    </source>
</evidence>
<keyword evidence="2" id="KW-0813">Transport</keyword>
<dbReference type="PANTHER" id="PTHR43562">
    <property type="entry name" value="NAPA-TYPE SODIUM/HYDROGEN ANTIPORTER"/>
    <property type="match status" value="1"/>
</dbReference>
<feature type="domain" description="Cation/H+ exchanger transmembrane" evidence="9">
    <location>
        <begin position="20"/>
        <end position="363"/>
    </location>
</feature>
<comment type="caution">
    <text evidence="10">The sequence shown here is derived from an EMBL/GenBank/DDBJ whole genome shotgun (WGS) entry which is preliminary data.</text>
</comment>
<sequence length="385" mass="38844">MSFVLLALLVAAGLAGPALAGLPRVGLPLVVGEIAAGVLLGRTGLGIVDPAEPTTAFLSEVGFAMLMFVLGTHLPLRDAGLRRALRPAALGTLLMLALAVPAGFALTSVGPDRPLVLAVVVATSSAAVALPILRSRAGQPPTTAFAVTWIALTDVVTVLAVPVVLATGSLGSVLLGGGLVLLAGGAVFLALRWWRRTARGHALRRRSKRRGWALDLRLGLAVLFALAALATAFGTSILIAGFTAGVVLAATGEPHRLAQQLVGIAEGFLVPLFFVTLGARLEFRALFGSGRALLLAAGLVAAAVLLHVLVAVLLRRPAAVGLLATAALGVPSAVVSIGLTQGVLDPAQAAAIITAALVSIAVSTAGGTLLARRETGDLPVDPVRP</sequence>
<name>A0ABS6USD8_9PSEU</name>
<feature type="transmembrane region" description="Helical" evidence="8">
    <location>
        <begin position="351"/>
        <end position="371"/>
    </location>
</feature>
<keyword evidence="5 8" id="KW-1133">Transmembrane helix</keyword>
<evidence type="ECO:0000256" key="8">
    <source>
        <dbReference type="SAM" id="Phobius"/>
    </source>
</evidence>
<dbReference type="Pfam" id="PF00999">
    <property type="entry name" value="Na_H_Exchanger"/>
    <property type="match status" value="1"/>
</dbReference>
<dbReference type="PANTHER" id="PTHR43562:SF1">
    <property type="entry name" value="NA(+)_H(+) ANTIPORTER YJBQ-RELATED"/>
    <property type="match status" value="1"/>
</dbReference>
<evidence type="ECO:0000256" key="2">
    <source>
        <dbReference type="ARBA" id="ARBA00022448"/>
    </source>
</evidence>
<evidence type="ECO:0000256" key="7">
    <source>
        <dbReference type="ARBA" id="ARBA00023136"/>
    </source>
</evidence>
<comment type="subcellular location">
    <subcellularLocation>
        <location evidence="1">Membrane</location>
        <topology evidence="1">Multi-pass membrane protein</topology>
    </subcellularLocation>
</comment>
<evidence type="ECO:0000313" key="11">
    <source>
        <dbReference type="Proteomes" id="UP000694287"/>
    </source>
</evidence>
<evidence type="ECO:0000259" key="9">
    <source>
        <dbReference type="Pfam" id="PF00999"/>
    </source>
</evidence>
<keyword evidence="7 8" id="KW-0472">Membrane</keyword>
<feature type="transmembrane region" description="Helical" evidence="8">
    <location>
        <begin position="88"/>
        <end position="109"/>
    </location>
</feature>
<keyword evidence="3" id="KW-0050">Antiport</keyword>
<feature type="transmembrane region" description="Helical" evidence="8">
    <location>
        <begin position="115"/>
        <end position="133"/>
    </location>
</feature>
<reference evidence="10 11" key="1">
    <citation type="submission" date="2020-11" db="EMBL/GenBank/DDBJ databases">
        <title>Pseudonocardia abyssalis sp. nov. and Pseudonocardia oceani sp. nov., description and phylogenomic analysis of two novel actinomycetes isolated from the deep Southern Ocean.</title>
        <authorList>
            <person name="Parra J."/>
        </authorList>
    </citation>
    <scope>NUCLEOTIDE SEQUENCE [LARGE SCALE GENOMIC DNA]</scope>
    <source>
        <strain evidence="10 11">KRD-168</strain>
    </source>
</reference>
<evidence type="ECO:0000256" key="3">
    <source>
        <dbReference type="ARBA" id="ARBA00022449"/>
    </source>
</evidence>
<feature type="transmembrane region" description="Helical" evidence="8">
    <location>
        <begin position="145"/>
        <end position="167"/>
    </location>
</feature>
<evidence type="ECO:0000313" key="10">
    <source>
        <dbReference type="EMBL" id="MBW0135135.1"/>
    </source>
</evidence>
<dbReference type="InterPro" id="IPR006153">
    <property type="entry name" value="Cation/H_exchanger_TM"/>
</dbReference>
<feature type="transmembrane region" description="Helical" evidence="8">
    <location>
        <begin position="320"/>
        <end position="339"/>
    </location>
</feature>
<evidence type="ECO:0000256" key="4">
    <source>
        <dbReference type="ARBA" id="ARBA00022692"/>
    </source>
</evidence>
<accession>A0ABS6USD8</accession>
<evidence type="ECO:0000256" key="6">
    <source>
        <dbReference type="ARBA" id="ARBA00023065"/>
    </source>
</evidence>
<organism evidence="10 11">
    <name type="scientific">Pseudonocardia abyssalis</name>
    <dbReference type="NCBI Taxonomy" id="2792008"/>
    <lineage>
        <taxon>Bacteria</taxon>
        <taxon>Bacillati</taxon>
        <taxon>Actinomycetota</taxon>
        <taxon>Actinomycetes</taxon>
        <taxon>Pseudonocardiales</taxon>
        <taxon>Pseudonocardiaceae</taxon>
        <taxon>Pseudonocardia</taxon>
    </lineage>
</organism>
<dbReference type="RefSeq" id="WP_218600878.1">
    <property type="nucleotide sequence ID" value="NZ_JADQDJ010000005.1"/>
</dbReference>
<feature type="transmembrane region" description="Helical" evidence="8">
    <location>
        <begin position="261"/>
        <end position="281"/>
    </location>
</feature>
<evidence type="ECO:0000256" key="1">
    <source>
        <dbReference type="ARBA" id="ARBA00004141"/>
    </source>
</evidence>
<feature type="transmembrane region" description="Helical" evidence="8">
    <location>
        <begin position="293"/>
        <end position="314"/>
    </location>
</feature>
<feature type="transmembrane region" description="Helical" evidence="8">
    <location>
        <begin position="216"/>
        <end position="249"/>
    </location>
</feature>
<keyword evidence="4 8" id="KW-0812">Transmembrane</keyword>
<feature type="transmembrane region" description="Helical" evidence="8">
    <location>
        <begin position="56"/>
        <end position="76"/>
    </location>
</feature>
<feature type="transmembrane region" description="Helical" evidence="8">
    <location>
        <begin position="173"/>
        <end position="195"/>
    </location>
</feature>
<dbReference type="EMBL" id="JADQDK010000001">
    <property type="protein sequence ID" value="MBW0135135.1"/>
    <property type="molecule type" value="Genomic_DNA"/>
</dbReference>
<protein>
    <submittedName>
        <fullName evidence="10">Cation:proton antiporter</fullName>
    </submittedName>
</protein>
<keyword evidence="6" id="KW-0406">Ion transport</keyword>
<keyword evidence="11" id="KW-1185">Reference proteome</keyword>
<gene>
    <name evidence="10" type="ORF">I4I81_12845</name>
</gene>
<dbReference type="Proteomes" id="UP000694287">
    <property type="component" value="Unassembled WGS sequence"/>
</dbReference>
<proteinExistence type="predicted"/>